<evidence type="ECO:0000256" key="1">
    <source>
        <dbReference type="ARBA" id="ARBA00006484"/>
    </source>
</evidence>
<evidence type="ECO:0008006" key="6">
    <source>
        <dbReference type="Google" id="ProtNLM"/>
    </source>
</evidence>
<dbReference type="AlphaFoldDB" id="A0A067Q037"/>
<dbReference type="CDD" id="cd05374">
    <property type="entry name" value="17beta-HSD-like_SDR_c"/>
    <property type="match status" value="1"/>
</dbReference>
<accession>A0A067Q037</accession>
<dbReference type="InterPro" id="IPR051911">
    <property type="entry name" value="SDR_oxidoreductase"/>
</dbReference>
<dbReference type="OrthoDB" id="1274115at2759"/>
<dbReference type="InterPro" id="IPR036291">
    <property type="entry name" value="NAD(P)-bd_dom_sf"/>
</dbReference>
<dbReference type="InParanoid" id="A0A067Q037"/>
<dbReference type="PANTHER" id="PTHR43976:SF16">
    <property type="entry name" value="SHORT-CHAIN DEHYDROGENASE_REDUCTASE FAMILY PROTEIN"/>
    <property type="match status" value="1"/>
</dbReference>
<dbReference type="PANTHER" id="PTHR43976">
    <property type="entry name" value="SHORT CHAIN DEHYDROGENASE"/>
    <property type="match status" value="1"/>
</dbReference>
<dbReference type="Proteomes" id="UP000027265">
    <property type="component" value="Unassembled WGS sequence"/>
</dbReference>
<protein>
    <recommendedName>
        <fullName evidence="6">NAD(P)-binding protein</fullName>
    </recommendedName>
</protein>
<dbReference type="PRINTS" id="PR00081">
    <property type="entry name" value="GDHRDH"/>
</dbReference>
<evidence type="ECO:0000256" key="2">
    <source>
        <dbReference type="ARBA" id="ARBA00023002"/>
    </source>
</evidence>
<name>A0A067Q037_9AGAM</name>
<dbReference type="GO" id="GO:0016491">
    <property type="term" value="F:oxidoreductase activity"/>
    <property type="evidence" value="ECO:0007669"/>
    <property type="project" value="UniProtKB-KW"/>
</dbReference>
<dbReference type="PRINTS" id="PR00080">
    <property type="entry name" value="SDRFAMILY"/>
</dbReference>
<gene>
    <name evidence="4" type="ORF">JAAARDRAFT_32738</name>
</gene>
<evidence type="ECO:0000313" key="4">
    <source>
        <dbReference type="EMBL" id="KDQ60349.1"/>
    </source>
</evidence>
<dbReference type="SUPFAM" id="SSF51735">
    <property type="entry name" value="NAD(P)-binding Rossmann-fold domains"/>
    <property type="match status" value="1"/>
</dbReference>
<dbReference type="EMBL" id="KL197714">
    <property type="protein sequence ID" value="KDQ60349.1"/>
    <property type="molecule type" value="Genomic_DNA"/>
</dbReference>
<dbReference type="FunCoup" id="A0A067Q037">
    <property type="interactions" value="1"/>
</dbReference>
<dbReference type="HOGENOM" id="CLU_010194_2_9_1"/>
<evidence type="ECO:0000256" key="3">
    <source>
        <dbReference type="RuleBase" id="RU000363"/>
    </source>
</evidence>
<evidence type="ECO:0000313" key="5">
    <source>
        <dbReference type="Proteomes" id="UP000027265"/>
    </source>
</evidence>
<keyword evidence="2" id="KW-0560">Oxidoreductase</keyword>
<organism evidence="4 5">
    <name type="scientific">Jaapia argillacea MUCL 33604</name>
    <dbReference type="NCBI Taxonomy" id="933084"/>
    <lineage>
        <taxon>Eukaryota</taxon>
        <taxon>Fungi</taxon>
        <taxon>Dikarya</taxon>
        <taxon>Basidiomycota</taxon>
        <taxon>Agaricomycotina</taxon>
        <taxon>Agaricomycetes</taxon>
        <taxon>Agaricomycetidae</taxon>
        <taxon>Jaapiales</taxon>
        <taxon>Jaapiaceae</taxon>
        <taxon>Jaapia</taxon>
    </lineage>
</organism>
<proteinExistence type="inferred from homology"/>
<keyword evidence="5" id="KW-1185">Reference proteome</keyword>
<dbReference type="InterPro" id="IPR002347">
    <property type="entry name" value="SDR_fam"/>
</dbReference>
<dbReference type="Pfam" id="PF00106">
    <property type="entry name" value="adh_short"/>
    <property type="match status" value="1"/>
</dbReference>
<dbReference type="STRING" id="933084.A0A067Q037"/>
<sequence>MSISINERVWFITGANSGFGLRLVSSALSRGDRVIASARSLDKIPKEFSKLNGQQNPHFHLIQLDVTECEETIQQKVNEAISVWGRVDVLVNNAGFALFSLLEEAGAVGAMKQFATNYFGVVNVTNAILPHMRERKSGSIIIMGSRSGWKADIPHVGHYAASKAAVHAYGETLAVELASFSIRVLIVEPGLFRTEGIHASGHYSPNPIADYDSLRGQVLHRTETLGKRRTEIGDPRKAMDLLVDIVRGEGRVVGKEWPLILVLGEDADKDVRASCRRIEGLLDEWKEVTWDTRLVE</sequence>
<comment type="similarity">
    <text evidence="1 3">Belongs to the short-chain dehydrogenases/reductases (SDR) family.</text>
</comment>
<dbReference type="Gene3D" id="3.40.50.720">
    <property type="entry name" value="NAD(P)-binding Rossmann-like Domain"/>
    <property type="match status" value="1"/>
</dbReference>
<reference evidence="5" key="1">
    <citation type="journal article" date="2014" name="Proc. Natl. Acad. Sci. U.S.A.">
        <title>Extensive sampling of basidiomycete genomes demonstrates inadequacy of the white-rot/brown-rot paradigm for wood decay fungi.</title>
        <authorList>
            <person name="Riley R."/>
            <person name="Salamov A.A."/>
            <person name="Brown D.W."/>
            <person name="Nagy L.G."/>
            <person name="Floudas D."/>
            <person name="Held B.W."/>
            <person name="Levasseur A."/>
            <person name="Lombard V."/>
            <person name="Morin E."/>
            <person name="Otillar R."/>
            <person name="Lindquist E.A."/>
            <person name="Sun H."/>
            <person name="LaButti K.M."/>
            <person name="Schmutz J."/>
            <person name="Jabbour D."/>
            <person name="Luo H."/>
            <person name="Baker S.E."/>
            <person name="Pisabarro A.G."/>
            <person name="Walton J.D."/>
            <person name="Blanchette R.A."/>
            <person name="Henrissat B."/>
            <person name="Martin F."/>
            <person name="Cullen D."/>
            <person name="Hibbett D.S."/>
            <person name="Grigoriev I.V."/>
        </authorList>
    </citation>
    <scope>NUCLEOTIDE SEQUENCE [LARGE SCALE GENOMIC DNA]</scope>
    <source>
        <strain evidence="5">MUCL 33604</strain>
    </source>
</reference>